<keyword evidence="5" id="KW-1185">Reference proteome</keyword>
<feature type="compositionally biased region" description="Polar residues" evidence="1">
    <location>
        <begin position="56"/>
        <end position="69"/>
    </location>
</feature>
<sequence>MTARTNFDRGLREGKHRAKKRRRQIFMFAAIGLFCFGLMRLMLPLDTTAVAEQQGEQPVYQPSTTNVSKANPKDEDARPEGKIVYLTFDDGPSEWTEKFLDVLQEHGVKATFFMQGSNLQHKDLQSVVKRAVDEGHYIGGHSMTHQYKKLYEEGQFVSEMKDNLALIHDITGTNPHLVRAPYGSVPGLDDTMVRDQIAQEGLKIWDWTIESNDWKLKDQPEQIVENIKKATKVDLEVVLMHEKPQTLQVLPEIIEFYKKEGYRFGVYNDNEHFHMNFQKDHRL</sequence>
<dbReference type="GO" id="GO:0016810">
    <property type="term" value="F:hydrolase activity, acting on carbon-nitrogen (but not peptide) bonds"/>
    <property type="evidence" value="ECO:0007669"/>
    <property type="project" value="InterPro"/>
</dbReference>
<dbReference type="SUPFAM" id="SSF88713">
    <property type="entry name" value="Glycoside hydrolase/deacetylase"/>
    <property type="match status" value="1"/>
</dbReference>
<dbReference type="PANTHER" id="PTHR10587">
    <property type="entry name" value="GLYCOSYL TRANSFERASE-RELATED"/>
    <property type="match status" value="1"/>
</dbReference>
<dbReference type="Proteomes" id="UP000270678">
    <property type="component" value="Chromosome"/>
</dbReference>
<feature type="region of interest" description="Disordered" evidence="1">
    <location>
        <begin position="56"/>
        <end position="77"/>
    </location>
</feature>
<evidence type="ECO:0000259" key="3">
    <source>
        <dbReference type="PROSITE" id="PS51677"/>
    </source>
</evidence>
<gene>
    <name evidence="4" type="ORF">EI981_12995</name>
</gene>
<dbReference type="RefSeq" id="WP_126998759.1">
    <property type="nucleotide sequence ID" value="NZ_CP034346.1"/>
</dbReference>
<protein>
    <submittedName>
        <fullName evidence="4">Polysaccharide deacetylase</fullName>
    </submittedName>
</protein>
<organism evidence="4 5">
    <name type="scientific">Paenibacillus lutimineralis</name>
    <dbReference type="NCBI Taxonomy" id="2707005"/>
    <lineage>
        <taxon>Bacteria</taxon>
        <taxon>Bacillati</taxon>
        <taxon>Bacillota</taxon>
        <taxon>Bacilli</taxon>
        <taxon>Bacillales</taxon>
        <taxon>Paenibacillaceae</taxon>
        <taxon>Paenibacillus</taxon>
    </lineage>
</organism>
<dbReference type="Pfam" id="PF01522">
    <property type="entry name" value="Polysacc_deac_1"/>
    <property type="match status" value="1"/>
</dbReference>
<keyword evidence="2" id="KW-0472">Membrane</keyword>
<dbReference type="PROSITE" id="PS51677">
    <property type="entry name" value="NODB"/>
    <property type="match status" value="1"/>
</dbReference>
<dbReference type="Gene3D" id="3.20.20.370">
    <property type="entry name" value="Glycoside hydrolase/deacetylase"/>
    <property type="match status" value="1"/>
</dbReference>
<dbReference type="InterPro" id="IPR002509">
    <property type="entry name" value="NODB_dom"/>
</dbReference>
<dbReference type="OrthoDB" id="258610at2"/>
<dbReference type="AlphaFoldDB" id="A0A3Q9I8Y0"/>
<dbReference type="EMBL" id="CP034346">
    <property type="protein sequence ID" value="AZS15289.1"/>
    <property type="molecule type" value="Genomic_DNA"/>
</dbReference>
<reference evidence="5" key="1">
    <citation type="submission" date="2018-12" db="EMBL/GenBank/DDBJ databases">
        <title>Complete genome sequence of Paenibacillus sp. MBLB1234.</title>
        <authorList>
            <person name="Nam Y.-D."/>
            <person name="Kang J."/>
            <person name="Chung W.-H."/>
            <person name="Park Y.S."/>
        </authorList>
    </citation>
    <scope>NUCLEOTIDE SEQUENCE [LARGE SCALE GENOMIC DNA]</scope>
    <source>
        <strain evidence="5">MBLB1234</strain>
    </source>
</reference>
<evidence type="ECO:0000256" key="2">
    <source>
        <dbReference type="SAM" id="Phobius"/>
    </source>
</evidence>
<evidence type="ECO:0000313" key="4">
    <source>
        <dbReference type="EMBL" id="AZS15289.1"/>
    </source>
</evidence>
<name>A0A3Q9I8Y0_9BACL</name>
<proteinExistence type="predicted"/>
<dbReference type="InterPro" id="IPR050248">
    <property type="entry name" value="Polysacc_deacetylase_ArnD"/>
</dbReference>
<feature type="domain" description="NodB homology" evidence="3">
    <location>
        <begin position="82"/>
        <end position="265"/>
    </location>
</feature>
<dbReference type="KEGG" id="plut:EI981_12995"/>
<feature type="transmembrane region" description="Helical" evidence="2">
    <location>
        <begin position="25"/>
        <end position="43"/>
    </location>
</feature>
<dbReference type="GO" id="GO:0005975">
    <property type="term" value="P:carbohydrate metabolic process"/>
    <property type="evidence" value="ECO:0007669"/>
    <property type="project" value="InterPro"/>
</dbReference>
<keyword evidence="2" id="KW-0812">Transmembrane</keyword>
<evidence type="ECO:0000256" key="1">
    <source>
        <dbReference type="SAM" id="MobiDB-lite"/>
    </source>
</evidence>
<dbReference type="PANTHER" id="PTHR10587:SF125">
    <property type="entry name" value="POLYSACCHARIDE DEACETYLASE YHEN-RELATED"/>
    <property type="match status" value="1"/>
</dbReference>
<keyword evidence="2" id="KW-1133">Transmembrane helix</keyword>
<accession>A0A3Q9I8Y0</accession>
<dbReference type="CDD" id="cd10944">
    <property type="entry name" value="CE4_SmPgdA_like"/>
    <property type="match status" value="1"/>
</dbReference>
<evidence type="ECO:0000313" key="5">
    <source>
        <dbReference type="Proteomes" id="UP000270678"/>
    </source>
</evidence>
<dbReference type="InterPro" id="IPR011330">
    <property type="entry name" value="Glyco_hydro/deAcase_b/a-brl"/>
</dbReference>